<name>A0A1Y5IQL2_OSTTA</name>
<accession>A0A1Y5IQL2</accession>
<dbReference type="AlphaFoldDB" id="A0A1Y5IQL2"/>
<sequence>MGGGVKTSSTASALGSGWLSLLDRAGSGREGATPRRAFEDAAVGATARTHRNSGTKLSARTKGKDEDAADLGHAYINVFPKAGARGPVVTGGAQRPAQQNGVPQYLPVIVN</sequence>
<dbReference type="EMBL" id="KZ155771">
    <property type="protein sequence ID" value="OUS49275.1"/>
    <property type="molecule type" value="Genomic_DNA"/>
</dbReference>
<protein>
    <submittedName>
        <fullName evidence="2">Uncharacterized protein</fullName>
    </submittedName>
</protein>
<organism evidence="2">
    <name type="scientific">Ostreococcus tauri</name>
    <name type="common">Marine green alga</name>
    <dbReference type="NCBI Taxonomy" id="70448"/>
    <lineage>
        <taxon>Eukaryota</taxon>
        <taxon>Viridiplantae</taxon>
        <taxon>Chlorophyta</taxon>
        <taxon>Mamiellophyceae</taxon>
        <taxon>Mamiellales</taxon>
        <taxon>Bathycoccaceae</taxon>
        <taxon>Ostreococcus</taxon>
    </lineage>
</organism>
<feature type="region of interest" description="Disordered" evidence="1">
    <location>
        <begin position="87"/>
        <end position="111"/>
    </location>
</feature>
<feature type="region of interest" description="Disordered" evidence="1">
    <location>
        <begin position="23"/>
        <end position="66"/>
    </location>
</feature>
<evidence type="ECO:0000313" key="2">
    <source>
        <dbReference type="EMBL" id="OUS49275.1"/>
    </source>
</evidence>
<feature type="non-terminal residue" evidence="2">
    <location>
        <position position="111"/>
    </location>
</feature>
<dbReference type="Proteomes" id="UP000195557">
    <property type="component" value="Unassembled WGS sequence"/>
</dbReference>
<evidence type="ECO:0000256" key="1">
    <source>
        <dbReference type="SAM" id="MobiDB-lite"/>
    </source>
</evidence>
<proteinExistence type="predicted"/>
<gene>
    <name evidence="2" type="ORF">BE221DRAFT_49617</name>
</gene>
<reference evidence="2" key="1">
    <citation type="submission" date="2017-04" db="EMBL/GenBank/DDBJ databases">
        <title>Population genomics of picophytoplankton unveils novel chromosome hypervariability.</title>
        <authorList>
            <consortium name="DOE Joint Genome Institute"/>
            <person name="Blanc-Mathieu R."/>
            <person name="Krasovec M."/>
            <person name="Hebrard M."/>
            <person name="Yau S."/>
            <person name="Desgranges E."/>
            <person name="Martin J."/>
            <person name="Schackwitz W."/>
            <person name="Kuo A."/>
            <person name="Salin G."/>
            <person name="Donnadieu C."/>
            <person name="Desdevises Y."/>
            <person name="Sanchez-Ferandin S."/>
            <person name="Moreau H."/>
            <person name="Rivals E."/>
            <person name="Grigoriev I.V."/>
            <person name="Grimsley N."/>
            <person name="Eyre-Walker A."/>
            <person name="Piganeau G."/>
        </authorList>
    </citation>
    <scope>NUCLEOTIDE SEQUENCE [LARGE SCALE GENOMIC DNA]</scope>
    <source>
        <strain evidence="2">RCC 1115</strain>
    </source>
</reference>